<evidence type="ECO:0000256" key="8">
    <source>
        <dbReference type="SAM" id="SignalP"/>
    </source>
</evidence>
<feature type="domain" description="Sulfatase N-terminal" evidence="9">
    <location>
        <begin position="18"/>
        <end position="369"/>
    </location>
</feature>
<reference evidence="10" key="1">
    <citation type="submission" date="2021-01" db="EMBL/GenBank/DDBJ databases">
        <title>Modified the classification status of verrucomicrobia.</title>
        <authorList>
            <person name="Feng X."/>
        </authorList>
    </citation>
    <scope>NUCLEOTIDE SEQUENCE</scope>
    <source>
        <strain evidence="10">KCTC 12986</strain>
    </source>
</reference>
<sequence length="473" mass="53324">MKFVLAFLSLALPLLGKPNFLFILTDDQSHHTIAALGNSEIKTPHLDKLARSGTAFTNTYNMGAWHGAVCVASRSMLLHGRTLWQAQAIDNPEDGRALIASGETWPQLLKNAGYGTYFAGKWHVPLPPEKIFDQVRHKRPGMPNDFQEGYQRPKADGSDPWDAADPQWEGHWKGGKHWSEVLVDDAEHYFAEIAEREDPFFMYLAFAAPHDPRQAPQEFLDLYPSEKIALPKNFLPTYPYMEAMDLLNQDGRRPLLRDEDLAPLPRTPHAVQVHRREYYAAISHLDAQVGRILAALEKSGKAEDTVIIFTSDHGLACGEHGLLGKQNMYEHSLKAPFLIAGPGIPANERRPQLIHLQDALPTTLQLAGVSLPDFIEFQSLLPYLAEDGAPSGRESFVAAYKNHQRMIRVGEEKLIVYPTSQTVRYFDLARDPHEINDLAHEEAKKERVAELFQRLRMELQNLGDPLDLSGWQP</sequence>
<dbReference type="SUPFAM" id="SSF53649">
    <property type="entry name" value="Alkaline phosphatase-like"/>
    <property type="match status" value="1"/>
</dbReference>
<gene>
    <name evidence="10" type="ORF">JIN78_03750</name>
</gene>
<dbReference type="PANTHER" id="PTHR42693:SF42">
    <property type="entry name" value="ARYLSULFATASE G"/>
    <property type="match status" value="1"/>
</dbReference>
<keyword evidence="6" id="KW-0106">Calcium</keyword>
<keyword evidence="5 10" id="KW-0378">Hydrolase</keyword>
<feature type="signal peptide" evidence="8">
    <location>
        <begin position="1"/>
        <end position="16"/>
    </location>
</feature>
<evidence type="ECO:0000313" key="10">
    <source>
        <dbReference type="EMBL" id="MBK1833165.1"/>
    </source>
</evidence>
<evidence type="ECO:0000256" key="1">
    <source>
        <dbReference type="ARBA" id="ARBA00001913"/>
    </source>
</evidence>
<evidence type="ECO:0000256" key="2">
    <source>
        <dbReference type="ARBA" id="ARBA00008779"/>
    </source>
</evidence>
<organism evidence="10 11">
    <name type="scientific">Roseibacillus ishigakijimensis</name>
    <dbReference type="NCBI Taxonomy" id="454146"/>
    <lineage>
        <taxon>Bacteria</taxon>
        <taxon>Pseudomonadati</taxon>
        <taxon>Verrucomicrobiota</taxon>
        <taxon>Verrucomicrobiia</taxon>
        <taxon>Verrucomicrobiales</taxon>
        <taxon>Verrucomicrobiaceae</taxon>
        <taxon>Roseibacillus</taxon>
    </lineage>
</organism>
<keyword evidence="11" id="KW-1185">Reference proteome</keyword>
<evidence type="ECO:0000256" key="4">
    <source>
        <dbReference type="ARBA" id="ARBA00022729"/>
    </source>
</evidence>
<dbReference type="InterPro" id="IPR000917">
    <property type="entry name" value="Sulfatase_N"/>
</dbReference>
<dbReference type="InterPro" id="IPR017850">
    <property type="entry name" value="Alkaline_phosphatase_core_sf"/>
</dbReference>
<dbReference type="InterPro" id="IPR024607">
    <property type="entry name" value="Sulfatase_CS"/>
</dbReference>
<name>A0A934VLR4_9BACT</name>
<dbReference type="InterPro" id="IPR050738">
    <property type="entry name" value="Sulfatase"/>
</dbReference>
<evidence type="ECO:0000256" key="3">
    <source>
        <dbReference type="ARBA" id="ARBA00022723"/>
    </source>
</evidence>
<comment type="caution">
    <text evidence="10">The sequence shown here is derived from an EMBL/GenBank/DDBJ whole genome shotgun (WGS) entry which is preliminary data.</text>
</comment>
<evidence type="ECO:0000313" key="11">
    <source>
        <dbReference type="Proteomes" id="UP000604083"/>
    </source>
</evidence>
<dbReference type="Pfam" id="PF00884">
    <property type="entry name" value="Sulfatase"/>
    <property type="match status" value="1"/>
</dbReference>
<dbReference type="PROSITE" id="PS00149">
    <property type="entry name" value="SULFATASE_2"/>
    <property type="match status" value="1"/>
</dbReference>
<dbReference type="EMBL" id="JAENIO010000006">
    <property type="protein sequence ID" value="MBK1833165.1"/>
    <property type="molecule type" value="Genomic_DNA"/>
</dbReference>
<dbReference type="CDD" id="cd16155">
    <property type="entry name" value="sulfatase_like"/>
    <property type="match status" value="1"/>
</dbReference>
<dbReference type="GO" id="GO:0046872">
    <property type="term" value="F:metal ion binding"/>
    <property type="evidence" value="ECO:0007669"/>
    <property type="project" value="UniProtKB-KW"/>
</dbReference>
<keyword evidence="3" id="KW-0479">Metal-binding</keyword>
<dbReference type="Gene3D" id="3.40.720.10">
    <property type="entry name" value="Alkaline Phosphatase, subunit A"/>
    <property type="match status" value="1"/>
</dbReference>
<keyword evidence="4 8" id="KW-0732">Signal</keyword>
<accession>A0A934VLR4</accession>
<feature type="region of interest" description="Disordered" evidence="7">
    <location>
        <begin position="142"/>
        <end position="163"/>
    </location>
</feature>
<evidence type="ECO:0000256" key="7">
    <source>
        <dbReference type="SAM" id="MobiDB-lite"/>
    </source>
</evidence>
<dbReference type="RefSeq" id="WP_200390599.1">
    <property type="nucleotide sequence ID" value="NZ_JAENIO010000006.1"/>
</dbReference>
<feature type="chain" id="PRO_5037899706" evidence="8">
    <location>
        <begin position="17"/>
        <end position="473"/>
    </location>
</feature>
<dbReference type="GO" id="GO:0004065">
    <property type="term" value="F:arylsulfatase activity"/>
    <property type="evidence" value="ECO:0007669"/>
    <property type="project" value="TreeGrafter"/>
</dbReference>
<comment type="similarity">
    <text evidence="2">Belongs to the sulfatase family.</text>
</comment>
<evidence type="ECO:0000259" key="9">
    <source>
        <dbReference type="Pfam" id="PF00884"/>
    </source>
</evidence>
<comment type="cofactor">
    <cofactor evidence="1">
        <name>Ca(2+)</name>
        <dbReference type="ChEBI" id="CHEBI:29108"/>
    </cofactor>
</comment>
<dbReference type="AlphaFoldDB" id="A0A934VLR4"/>
<evidence type="ECO:0000256" key="6">
    <source>
        <dbReference type="ARBA" id="ARBA00022837"/>
    </source>
</evidence>
<dbReference type="PANTHER" id="PTHR42693">
    <property type="entry name" value="ARYLSULFATASE FAMILY MEMBER"/>
    <property type="match status" value="1"/>
</dbReference>
<protein>
    <submittedName>
        <fullName evidence="10">Sulfatase-like hydrolase/transferase</fullName>
    </submittedName>
</protein>
<dbReference type="Proteomes" id="UP000604083">
    <property type="component" value="Unassembled WGS sequence"/>
</dbReference>
<proteinExistence type="inferred from homology"/>
<evidence type="ECO:0000256" key="5">
    <source>
        <dbReference type="ARBA" id="ARBA00022801"/>
    </source>
</evidence>